<sequence>MPEFAFLDQHNRQLRSNYDGGGGGGGGGRGGRGVSPDSVIHSVESSLSLFSSLASAYASIERCSSTSDVLDHESFVSDMSLPGGFRGSSSARSSDPDPNKNSKVHDNGGPYLIGKRVEKAQAIKEYIDAETDGENQSLYSARSSFSHTTKECQNRKSKTEILQRKPDRRRPASLDLNNQTMNTSSSSPRLGETMKTSISANRNGMFPSPGTPNYPARTGFQNGWSSERVASHTRGNRIHSSFSLMPYNNGRTLPSKWEDAERWIISPIALKPSVQQPQRRPKSKSGPLGPPGSTCYSMYSPAISSFERENSRSFVNDSPLPNRVNTNNNSSIQYQDGLERSVSVHGCSDVSNQSLLQITQDDKTSGLMDASHDISRRDMATQMSPENIRDVQVDGKVTLTRWSKKSKTRIPGKWSDILDARSADWEASEMTKSLSKVKREEAKITAWENLHKAKAEAAIRKLEMKLEKKRSSSMDRIMNKLRTAQKKAQEMRESMLSNQSYKVARSSHKAISLIKTRHIRSLSGCFTCPAF</sequence>
<feature type="coiled-coil region" evidence="2">
    <location>
        <begin position="452"/>
        <end position="494"/>
    </location>
</feature>
<feature type="region of interest" description="Disordered" evidence="3">
    <location>
        <begin position="271"/>
        <end position="294"/>
    </location>
</feature>
<protein>
    <recommendedName>
        <fullName evidence="4">Remorin C-terminal domain-containing protein</fullName>
    </recommendedName>
</protein>
<feature type="region of interest" description="Disordered" evidence="3">
    <location>
        <begin position="310"/>
        <end position="331"/>
    </location>
</feature>
<feature type="region of interest" description="Disordered" evidence="3">
    <location>
        <begin position="1"/>
        <end position="38"/>
    </location>
</feature>
<feature type="compositionally biased region" description="Gly residues" evidence="3">
    <location>
        <begin position="19"/>
        <end position="33"/>
    </location>
</feature>
<keyword evidence="6" id="KW-1185">Reference proteome</keyword>
<name>A0AA35UXU5_LACSI</name>
<keyword evidence="2" id="KW-0175">Coiled coil</keyword>
<dbReference type="Proteomes" id="UP001177003">
    <property type="component" value="Chromosome 1"/>
</dbReference>
<feature type="compositionally biased region" description="Polar residues" evidence="3">
    <location>
        <begin position="175"/>
        <end position="192"/>
    </location>
</feature>
<organism evidence="5 6">
    <name type="scientific">Lactuca saligna</name>
    <name type="common">Willowleaf lettuce</name>
    <dbReference type="NCBI Taxonomy" id="75948"/>
    <lineage>
        <taxon>Eukaryota</taxon>
        <taxon>Viridiplantae</taxon>
        <taxon>Streptophyta</taxon>
        <taxon>Embryophyta</taxon>
        <taxon>Tracheophyta</taxon>
        <taxon>Spermatophyta</taxon>
        <taxon>Magnoliopsida</taxon>
        <taxon>eudicotyledons</taxon>
        <taxon>Gunneridae</taxon>
        <taxon>Pentapetalae</taxon>
        <taxon>asterids</taxon>
        <taxon>campanulids</taxon>
        <taxon>Asterales</taxon>
        <taxon>Asteraceae</taxon>
        <taxon>Cichorioideae</taxon>
        <taxon>Cichorieae</taxon>
        <taxon>Lactucinae</taxon>
        <taxon>Lactuca</taxon>
    </lineage>
</organism>
<dbReference type="PANTHER" id="PTHR31471">
    <property type="entry name" value="OS02G0116800 PROTEIN"/>
    <property type="match status" value="1"/>
</dbReference>
<feature type="compositionally biased region" description="Basic and acidic residues" evidence="3">
    <location>
        <begin position="148"/>
        <end position="172"/>
    </location>
</feature>
<proteinExistence type="inferred from homology"/>
<evidence type="ECO:0000256" key="1">
    <source>
        <dbReference type="ARBA" id="ARBA00005711"/>
    </source>
</evidence>
<gene>
    <name evidence="5" type="ORF">LSALG_LOCUS7564</name>
</gene>
<evidence type="ECO:0000313" key="5">
    <source>
        <dbReference type="EMBL" id="CAI9267056.1"/>
    </source>
</evidence>
<dbReference type="AlphaFoldDB" id="A0AA35UXU5"/>
<feature type="compositionally biased region" description="Basic and acidic residues" evidence="3">
    <location>
        <begin position="94"/>
        <end position="106"/>
    </location>
</feature>
<accession>A0AA35UXU5</accession>
<feature type="domain" description="Remorin C-terminal" evidence="4">
    <location>
        <begin position="419"/>
        <end position="519"/>
    </location>
</feature>
<dbReference type="PANTHER" id="PTHR31471:SF13">
    <property type="entry name" value="REMORIN FAMILY PROTEIN"/>
    <property type="match status" value="1"/>
</dbReference>
<evidence type="ECO:0000256" key="2">
    <source>
        <dbReference type="SAM" id="Coils"/>
    </source>
</evidence>
<feature type="region of interest" description="Disordered" evidence="3">
    <location>
        <begin position="142"/>
        <end position="192"/>
    </location>
</feature>
<comment type="similarity">
    <text evidence="1">Belongs to the remorin family.</text>
</comment>
<dbReference type="EMBL" id="OX465077">
    <property type="protein sequence ID" value="CAI9267056.1"/>
    <property type="molecule type" value="Genomic_DNA"/>
</dbReference>
<evidence type="ECO:0000256" key="3">
    <source>
        <dbReference type="SAM" id="MobiDB-lite"/>
    </source>
</evidence>
<evidence type="ECO:0000259" key="4">
    <source>
        <dbReference type="Pfam" id="PF03763"/>
    </source>
</evidence>
<reference evidence="5" key="1">
    <citation type="submission" date="2023-04" db="EMBL/GenBank/DDBJ databases">
        <authorList>
            <person name="Vijverberg K."/>
            <person name="Xiong W."/>
            <person name="Schranz E."/>
        </authorList>
    </citation>
    <scope>NUCLEOTIDE SEQUENCE</scope>
</reference>
<dbReference type="InterPro" id="IPR005516">
    <property type="entry name" value="Remorin_C"/>
</dbReference>
<dbReference type="Pfam" id="PF03763">
    <property type="entry name" value="Remorin_C"/>
    <property type="match status" value="1"/>
</dbReference>
<feature type="region of interest" description="Disordered" evidence="3">
    <location>
        <begin position="81"/>
        <end position="111"/>
    </location>
</feature>
<feature type="compositionally biased region" description="Low complexity" evidence="3">
    <location>
        <begin position="284"/>
        <end position="293"/>
    </location>
</feature>
<evidence type="ECO:0000313" key="6">
    <source>
        <dbReference type="Proteomes" id="UP001177003"/>
    </source>
</evidence>